<sequence length="253" mass="29244">MFNRSGQDFQTQKKSMIMILAVKKPPFIYKGTDIIQDGGFKNFFYITPILNCLYNCDYCFLQGMYSSANMVVFVNQNDMQSAVELELDNRTYPSDPLMLSISYNTDLMAFENILPITRSWINYANKAQDLHLEVRTKSALFDSLTHLKPSKKVLLAWTLSPDKVVRENEFNTPPLDRRITAVQSAIEKGWKVRLCFDPVMVYAGWENDYINLLNQVKSSINGSKLFDITVGVFRMGKDYFQRVRKSKPESLVY</sequence>
<evidence type="ECO:0008006" key="2">
    <source>
        <dbReference type="Google" id="ProtNLM"/>
    </source>
</evidence>
<protein>
    <recommendedName>
        <fullName evidence="2">DNA photolyase</fullName>
    </recommendedName>
</protein>
<dbReference type="PANTHER" id="PTHR37822">
    <property type="entry name" value="SPORE PHOTOPRODUCT LYASE-RELATED"/>
    <property type="match status" value="1"/>
</dbReference>
<proteinExistence type="predicted"/>
<dbReference type="InterPro" id="IPR049539">
    <property type="entry name" value="SPL"/>
</dbReference>
<dbReference type="PANTHER" id="PTHR37822:SF2">
    <property type="entry name" value="SPORE PHOTOPRODUCT LYASE"/>
    <property type="match status" value="1"/>
</dbReference>
<dbReference type="EMBL" id="UINC01067931">
    <property type="protein sequence ID" value="SVC00091.1"/>
    <property type="molecule type" value="Genomic_DNA"/>
</dbReference>
<feature type="non-terminal residue" evidence="1">
    <location>
        <position position="253"/>
    </location>
</feature>
<dbReference type="Gene3D" id="3.40.50.12110">
    <property type="match status" value="1"/>
</dbReference>
<dbReference type="GO" id="GO:0051539">
    <property type="term" value="F:4 iron, 4 sulfur cluster binding"/>
    <property type="evidence" value="ECO:0007669"/>
    <property type="project" value="TreeGrafter"/>
</dbReference>
<accession>A0A382IN19</accession>
<gene>
    <name evidence="1" type="ORF">METZ01_LOCUS252945</name>
</gene>
<dbReference type="GO" id="GO:0042601">
    <property type="term" value="C:endospore-forming forespore"/>
    <property type="evidence" value="ECO:0007669"/>
    <property type="project" value="TreeGrafter"/>
</dbReference>
<dbReference type="Pfam" id="PF20903">
    <property type="entry name" value="SPL"/>
    <property type="match status" value="1"/>
</dbReference>
<dbReference type="AlphaFoldDB" id="A0A382IN19"/>
<dbReference type="GO" id="GO:0003913">
    <property type="term" value="F:DNA photolyase activity"/>
    <property type="evidence" value="ECO:0007669"/>
    <property type="project" value="TreeGrafter"/>
</dbReference>
<organism evidence="1">
    <name type="scientific">marine metagenome</name>
    <dbReference type="NCBI Taxonomy" id="408172"/>
    <lineage>
        <taxon>unclassified sequences</taxon>
        <taxon>metagenomes</taxon>
        <taxon>ecological metagenomes</taxon>
    </lineage>
</organism>
<reference evidence="1" key="1">
    <citation type="submission" date="2018-05" db="EMBL/GenBank/DDBJ databases">
        <authorList>
            <person name="Lanie J.A."/>
            <person name="Ng W.-L."/>
            <person name="Kazmierczak K.M."/>
            <person name="Andrzejewski T.M."/>
            <person name="Davidsen T.M."/>
            <person name="Wayne K.J."/>
            <person name="Tettelin H."/>
            <person name="Glass J.I."/>
            <person name="Rusch D."/>
            <person name="Podicherti R."/>
            <person name="Tsui H.-C.T."/>
            <person name="Winkler M.E."/>
        </authorList>
    </citation>
    <scope>NUCLEOTIDE SEQUENCE</scope>
</reference>
<dbReference type="GO" id="GO:1904047">
    <property type="term" value="F:S-adenosyl-L-methionine binding"/>
    <property type="evidence" value="ECO:0007669"/>
    <property type="project" value="TreeGrafter"/>
</dbReference>
<name>A0A382IN19_9ZZZZ</name>
<evidence type="ECO:0000313" key="1">
    <source>
        <dbReference type="EMBL" id="SVC00091.1"/>
    </source>
</evidence>
<dbReference type="Gene3D" id="3.80.30.30">
    <property type="match status" value="1"/>
</dbReference>